<name>A0AAD9J3R5_RIDPI</name>
<reference evidence="5" key="1">
    <citation type="journal article" date="2023" name="Mol. Biol. Evol.">
        <title>Third-Generation Sequencing Reveals the Adaptive Role of the Epigenome in Three Deep-Sea Polychaetes.</title>
        <authorList>
            <person name="Perez M."/>
            <person name="Aroh O."/>
            <person name="Sun Y."/>
            <person name="Lan Y."/>
            <person name="Juniper S.K."/>
            <person name="Young C.R."/>
            <person name="Angers B."/>
            <person name="Qian P.Y."/>
        </authorList>
    </citation>
    <scope>NUCLEOTIDE SEQUENCE</scope>
    <source>
        <strain evidence="5">R07B-5</strain>
    </source>
</reference>
<keyword evidence="1" id="KW-0479">Metal-binding</keyword>
<gene>
    <name evidence="5" type="ORF">NP493_3902g00000</name>
</gene>
<proteinExistence type="predicted"/>
<protein>
    <recommendedName>
        <fullName evidence="4">CCHC-type domain-containing protein</fullName>
    </recommendedName>
</protein>
<dbReference type="GO" id="GO:0008270">
    <property type="term" value="F:zinc ion binding"/>
    <property type="evidence" value="ECO:0007669"/>
    <property type="project" value="UniProtKB-KW"/>
</dbReference>
<dbReference type="Pfam" id="PF14893">
    <property type="entry name" value="PNMA"/>
    <property type="match status" value="1"/>
</dbReference>
<dbReference type="InterPro" id="IPR036875">
    <property type="entry name" value="Znf_CCHC_sf"/>
</dbReference>
<dbReference type="PANTHER" id="PTHR23095">
    <property type="entry name" value="PARANEOPLASTIC ANTIGEN"/>
    <property type="match status" value="1"/>
</dbReference>
<dbReference type="EMBL" id="JAODUO010003882">
    <property type="protein sequence ID" value="KAK2145592.1"/>
    <property type="molecule type" value="Genomic_DNA"/>
</dbReference>
<evidence type="ECO:0000313" key="5">
    <source>
        <dbReference type="EMBL" id="KAK2145592.1"/>
    </source>
</evidence>
<keyword evidence="1" id="KW-0862">Zinc</keyword>
<evidence type="ECO:0000259" key="4">
    <source>
        <dbReference type="PROSITE" id="PS50158"/>
    </source>
</evidence>
<dbReference type="PROSITE" id="PS50158">
    <property type="entry name" value="ZF_CCHC"/>
    <property type="match status" value="1"/>
</dbReference>
<sequence>MDDLEEQLKVLRLQLEQSMAQTTEANQEKAAAESEWQAQKLHLEQELARSHQLEPAAAAPQRIYVQRERRMPKLGGRPQKPEDPDVDDWTSDMENHLQASPLSDREGLDFVMDHLTGPAGQEVRFREPRTAMEALQIVRHVFGDVDTMGAAQEAFYTRIQQPGETLLDYSLTLVKLFSKLSKRQPSLSPLRNETLKGRFASGVRDVSLQREMRRLEFDDSRMSFWEFRDRAVSWIGKEVPKKMATHDAMSTTVGRDPENATILKKLDAQQHQLQHMQEMLTKQQQQLEGVRSSRSWESRRSLKRGYNAEGKRVCYVCGAVDHISPNCPKKVSAGKPGN</sequence>
<feature type="region of interest" description="Disordered" evidence="3">
    <location>
        <begin position="69"/>
        <end position="92"/>
    </location>
</feature>
<feature type="domain" description="CCHC-type" evidence="4">
    <location>
        <begin position="314"/>
        <end position="329"/>
    </location>
</feature>
<dbReference type="InterPro" id="IPR001878">
    <property type="entry name" value="Znf_CCHC"/>
</dbReference>
<dbReference type="Proteomes" id="UP001209878">
    <property type="component" value="Unassembled WGS sequence"/>
</dbReference>
<evidence type="ECO:0000313" key="6">
    <source>
        <dbReference type="Proteomes" id="UP001209878"/>
    </source>
</evidence>
<evidence type="ECO:0000256" key="2">
    <source>
        <dbReference type="SAM" id="Coils"/>
    </source>
</evidence>
<evidence type="ECO:0000256" key="1">
    <source>
        <dbReference type="PROSITE-ProRule" id="PRU00047"/>
    </source>
</evidence>
<dbReference type="InterPro" id="IPR048270">
    <property type="entry name" value="PNMA_C"/>
</dbReference>
<dbReference type="PANTHER" id="PTHR23095:SF17">
    <property type="entry name" value="PARANEOPLASTIC ANTIGEN MA1"/>
    <property type="match status" value="1"/>
</dbReference>
<dbReference type="AlphaFoldDB" id="A0AAD9J3R5"/>
<keyword evidence="2" id="KW-0175">Coiled coil</keyword>
<organism evidence="5 6">
    <name type="scientific">Ridgeia piscesae</name>
    <name type="common">Tubeworm</name>
    <dbReference type="NCBI Taxonomy" id="27915"/>
    <lineage>
        <taxon>Eukaryota</taxon>
        <taxon>Metazoa</taxon>
        <taxon>Spiralia</taxon>
        <taxon>Lophotrochozoa</taxon>
        <taxon>Annelida</taxon>
        <taxon>Polychaeta</taxon>
        <taxon>Sedentaria</taxon>
        <taxon>Canalipalpata</taxon>
        <taxon>Sabellida</taxon>
        <taxon>Siboglinidae</taxon>
        <taxon>Ridgeia</taxon>
    </lineage>
</organism>
<keyword evidence="6" id="KW-1185">Reference proteome</keyword>
<dbReference type="SMART" id="SM00343">
    <property type="entry name" value="ZnF_C2HC"/>
    <property type="match status" value="1"/>
</dbReference>
<dbReference type="InterPro" id="IPR026523">
    <property type="entry name" value="PNMA"/>
</dbReference>
<keyword evidence="1" id="KW-0863">Zinc-finger</keyword>
<feature type="coiled-coil region" evidence="2">
    <location>
        <begin position="1"/>
        <end position="35"/>
    </location>
</feature>
<evidence type="ECO:0000256" key="3">
    <source>
        <dbReference type="SAM" id="MobiDB-lite"/>
    </source>
</evidence>
<accession>A0AAD9J3R5</accession>
<dbReference type="GO" id="GO:0003676">
    <property type="term" value="F:nucleic acid binding"/>
    <property type="evidence" value="ECO:0007669"/>
    <property type="project" value="InterPro"/>
</dbReference>
<dbReference type="SUPFAM" id="SSF57756">
    <property type="entry name" value="Retrovirus zinc finger-like domains"/>
    <property type="match status" value="1"/>
</dbReference>
<comment type="caution">
    <text evidence="5">The sequence shown here is derived from an EMBL/GenBank/DDBJ whole genome shotgun (WGS) entry which is preliminary data.</text>
</comment>